<name>A0A8D8BNK4_CULPI</name>
<sequence length="149" mass="16285">MFRYHTSQFGSCAMEIHKTLCYFFAGINIFLALDLLTEYLDDIFAIFEDRTLANLDQDEAVEHSGEVAGTSGLDCLVYGLTFSCSCSGSFWVCGGTCVGQYSFGDSVDRWRLSASSNVRANLPKLHLLPNGGGLHPFGLLVQSHSGARK</sequence>
<dbReference type="AlphaFoldDB" id="A0A8D8BNK4"/>
<keyword evidence="1" id="KW-0812">Transmembrane</keyword>
<organism evidence="2">
    <name type="scientific">Culex pipiens</name>
    <name type="common">House mosquito</name>
    <dbReference type="NCBI Taxonomy" id="7175"/>
    <lineage>
        <taxon>Eukaryota</taxon>
        <taxon>Metazoa</taxon>
        <taxon>Ecdysozoa</taxon>
        <taxon>Arthropoda</taxon>
        <taxon>Hexapoda</taxon>
        <taxon>Insecta</taxon>
        <taxon>Pterygota</taxon>
        <taxon>Neoptera</taxon>
        <taxon>Endopterygota</taxon>
        <taxon>Diptera</taxon>
        <taxon>Nematocera</taxon>
        <taxon>Culicoidea</taxon>
        <taxon>Culicidae</taxon>
        <taxon>Culicinae</taxon>
        <taxon>Culicini</taxon>
        <taxon>Culex</taxon>
        <taxon>Culex</taxon>
    </lineage>
</organism>
<protein>
    <submittedName>
        <fullName evidence="2">(northern house mosquito) hypothetical protein</fullName>
    </submittedName>
</protein>
<reference evidence="2" key="1">
    <citation type="submission" date="2021-05" db="EMBL/GenBank/DDBJ databases">
        <authorList>
            <person name="Alioto T."/>
            <person name="Alioto T."/>
            <person name="Gomez Garrido J."/>
        </authorList>
    </citation>
    <scope>NUCLEOTIDE SEQUENCE</scope>
</reference>
<proteinExistence type="predicted"/>
<accession>A0A8D8BNK4</accession>
<dbReference type="EMBL" id="HBUE01084233">
    <property type="protein sequence ID" value="CAG6478966.1"/>
    <property type="molecule type" value="Transcribed_RNA"/>
</dbReference>
<evidence type="ECO:0000313" key="2">
    <source>
        <dbReference type="EMBL" id="CAG6478966.1"/>
    </source>
</evidence>
<feature type="transmembrane region" description="Helical" evidence="1">
    <location>
        <begin position="20"/>
        <end position="40"/>
    </location>
</feature>
<keyword evidence="1" id="KW-0472">Membrane</keyword>
<evidence type="ECO:0000256" key="1">
    <source>
        <dbReference type="SAM" id="Phobius"/>
    </source>
</evidence>
<keyword evidence="1" id="KW-1133">Transmembrane helix</keyword>